<reference evidence="1 2" key="1">
    <citation type="journal article" date="2017" name="BMC Microbiol.">
        <title>Comparative genomics of Enterococcus spp. isolated from bovine feces.</title>
        <authorList>
            <person name="Beukers A.G."/>
            <person name="Zaheer R."/>
            <person name="Goji N."/>
            <person name="Amoako K.K."/>
            <person name="Chaves A.V."/>
            <person name="Ward M.P."/>
            <person name="McAllister T.A."/>
        </authorList>
    </citation>
    <scope>NUCLEOTIDE SEQUENCE [LARGE SCALE GENOMIC DNA]</scope>
    <source>
        <strain evidence="1 2">F1129D 143</strain>
    </source>
</reference>
<protein>
    <recommendedName>
        <fullName evidence="3">DUF2187 domain-containing protein</fullName>
    </recommendedName>
</protein>
<comment type="caution">
    <text evidence="1">The sequence shown here is derived from an EMBL/GenBank/DDBJ whole genome shotgun (WGS) entry which is preliminary data.</text>
</comment>
<dbReference type="RefSeq" id="WP_081183441.1">
    <property type="nucleotide sequence ID" value="NZ_MJEA01000005.1"/>
</dbReference>
<evidence type="ECO:0008006" key="3">
    <source>
        <dbReference type="Google" id="ProtNLM"/>
    </source>
</evidence>
<dbReference type="Proteomes" id="UP000192477">
    <property type="component" value="Unassembled WGS sequence"/>
</dbReference>
<accession>A0A1V8YXA0</accession>
<dbReference type="EMBL" id="MJEA01000005">
    <property type="protein sequence ID" value="OQO70326.1"/>
    <property type="molecule type" value="Genomic_DNA"/>
</dbReference>
<organism evidence="1 2">
    <name type="scientific">Enterococcus villorum</name>
    <dbReference type="NCBI Taxonomy" id="112904"/>
    <lineage>
        <taxon>Bacteria</taxon>
        <taxon>Bacillati</taxon>
        <taxon>Bacillota</taxon>
        <taxon>Bacilli</taxon>
        <taxon>Lactobacillales</taxon>
        <taxon>Enterococcaceae</taxon>
        <taxon>Enterococcus</taxon>
    </lineage>
</organism>
<evidence type="ECO:0000313" key="2">
    <source>
        <dbReference type="Proteomes" id="UP000192477"/>
    </source>
</evidence>
<name>A0A1V8YXA0_9ENTE</name>
<dbReference type="OrthoDB" id="2247035at2"/>
<gene>
    <name evidence="1" type="ORF">BH747_06380</name>
</gene>
<dbReference type="AlphaFoldDB" id="A0A1V8YXA0"/>
<sequence>MEEEQLFEVGETCAFVSDLFGAPVKGEIEKIYENSVMIRVTNCAVEDNATADNLHWQLVVRKSCVLTECKK</sequence>
<proteinExistence type="predicted"/>
<evidence type="ECO:0000313" key="1">
    <source>
        <dbReference type="EMBL" id="OQO70326.1"/>
    </source>
</evidence>